<dbReference type="Proteomes" id="UP000608923">
    <property type="component" value="Unassembled WGS sequence"/>
</dbReference>
<accession>A0A8H9IRN4</accession>
<name>A0A8H9IRN4_9BURK</name>
<sequence>MRGPVNIQLRSTKDAPTRAAAMGKIHIQEKRDRWEGTSLGCAGSVRASG</sequence>
<keyword evidence="3" id="KW-1185">Reference proteome</keyword>
<dbReference type="AlphaFoldDB" id="A0A8H9IRN4"/>
<comment type="caution">
    <text evidence="2">The sequence shown here is derived from an EMBL/GenBank/DDBJ whole genome shotgun (WGS) entry which is preliminary data.</text>
</comment>
<dbReference type="EMBL" id="BMZN01000004">
    <property type="protein sequence ID" value="GHC53928.1"/>
    <property type="molecule type" value="Genomic_DNA"/>
</dbReference>
<gene>
    <name evidence="2" type="ORF">GCM10010096_27950</name>
</gene>
<proteinExistence type="predicted"/>
<evidence type="ECO:0000313" key="2">
    <source>
        <dbReference type="EMBL" id="GHC53928.1"/>
    </source>
</evidence>
<protein>
    <submittedName>
        <fullName evidence="2">Uncharacterized protein</fullName>
    </submittedName>
</protein>
<evidence type="ECO:0000256" key="1">
    <source>
        <dbReference type="SAM" id="MobiDB-lite"/>
    </source>
</evidence>
<organism evidence="2 3">
    <name type="scientific">Alcaligenes pakistanensis</name>
    <dbReference type="NCBI Taxonomy" id="1482717"/>
    <lineage>
        <taxon>Bacteria</taxon>
        <taxon>Pseudomonadati</taxon>
        <taxon>Pseudomonadota</taxon>
        <taxon>Betaproteobacteria</taxon>
        <taxon>Burkholderiales</taxon>
        <taxon>Alcaligenaceae</taxon>
        <taxon>Alcaligenes</taxon>
    </lineage>
</organism>
<feature type="region of interest" description="Disordered" evidence="1">
    <location>
        <begin position="1"/>
        <end position="20"/>
    </location>
</feature>
<reference evidence="3" key="1">
    <citation type="journal article" date="2019" name="Int. J. Syst. Evol. Microbiol.">
        <title>The Global Catalogue of Microorganisms (GCM) 10K type strain sequencing project: providing services to taxonomists for standard genome sequencing and annotation.</title>
        <authorList>
            <consortium name="The Broad Institute Genomics Platform"/>
            <consortium name="The Broad Institute Genome Sequencing Center for Infectious Disease"/>
            <person name="Wu L."/>
            <person name="Ma J."/>
        </authorList>
    </citation>
    <scope>NUCLEOTIDE SEQUENCE [LARGE SCALE GENOMIC DNA]</scope>
    <source>
        <strain evidence="3">KCTC 42083</strain>
    </source>
</reference>
<evidence type="ECO:0000313" key="3">
    <source>
        <dbReference type="Proteomes" id="UP000608923"/>
    </source>
</evidence>